<dbReference type="HOGENOM" id="CLU_031500_2_0_5"/>
<dbReference type="Gene3D" id="3.40.50.10420">
    <property type="entry name" value="NagB/RpiA/CoA transferase-like"/>
    <property type="match status" value="1"/>
</dbReference>
<dbReference type="PANTHER" id="PTHR13017:SF0">
    <property type="entry name" value="METHENYLTETRAHYDROFOLATE SYNTHASE DOMAIN-CONTAINING PROTEIN"/>
    <property type="match status" value="1"/>
</dbReference>
<proteinExistence type="predicted"/>
<dbReference type="InterPro" id="IPR024185">
    <property type="entry name" value="FTHF_cligase-like_sf"/>
</dbReference>
<dbReference type="InterPro" id="IPR037171">
    <property type="entry name" value="NagB/RpiA_transferase-like"/>
</dbReference>
<accession>A0A0B5DZX3</accession>
<dbReference type="Pfam" id="PF01812">
    <property type="entry name" value="5-FTHF_cyc-lig"/>
    <property type="match status" value="1"/>
</dbReference>
<dbReference type="InterPro" id="IPR002698">
    <property type="entry name" value="FTHF_cligase"/>
</dbReference>
<evidence type="ECO:0000313" key="2">
    <source>
        <dbReference type="Proteomes" id="UP000031521"/>
    </source>
</evidence>
<organism evidence="1 2">
    <name type="scientific">Celeribacter indicus</name>
    <dbReference type="NCBI Taxonomy" id="1208324"/>
    <lineage>
        <taxon>Bacteria</taxon>
        <taxon>Pseudomonadati</taxon>
        <taxon>Pseudomonadota</taxon>
        <taxon>Alphaproteobacteria</taxon>
        <taxon>Rhodobacterales</taxon>
        <taxon>Roseobacteraceae</taxon>
        <taxon>Celeribacter</taxon>
    </lineage>
</organism>
<dbReference type="RefSeq" id="WP_338032895.1">
    <property type="nucleotide sequence ID" value="NZ_CP004393.1"/>
</dbReference>
<name>A0A0B5DZX3_9RHOB</name>
<evidence type="ECO:0000313" key="1">
    <source>
        <dbReference type="EMBL" id="AJE45757.1"/>
    </source>
</evidence>
<dbReference type="PANTHER" id="PTHR13017">
    <property type="entry name" value="5-FORMYLTETRAHYDROFOLATE CYCLO-LIGASE-RELATED"/>
    <property type="match status" value="1"/>
</dbReference>
<dbReference type="GO" id="GO:0005737">
    <property type="term" value="C:cytoplasm"/>
    <property type="evidence" value="ECO:0007669"/>
    <property type="project" value="TreeGrafter"/>
</dbReference>
<dbReference type="EMBL" id="CP004393">
    <property type="protein sequence ID" value="AJE45757.1"/>
    <property type="molecule type" value="Genomic_DNA"/>
</dbReference>
<dbReference type="KEGG" id="cid:P73_1042"/>
<protein>
    <submittedName>
        <fullName evidence="1">Methenyltetrahydrofolate synthetase</fullName>
    </submittedName>
</protein>
<reference evidence="1 2" key="1">
    <citation type="journal article" date="2014" name="Int. J. Syst. Evol. Microbiol.">
        <title>Celeribacter indicus sp. nov., a polycyclic aromatic hydrocarbon-degrading bacterium from deep-sea sediment and reclassification of Huaishuia halophila as Celeribacter halophilus comb. nov.</title>
        <authorList>
            <person name="Lai Q."/>
            <person name="Cao J."/>
            <person name="Yuan J."/>
            <person name="Li F."/>
            <person name="Shao Z."/>
        </authorList>
    </citation>
    <scope>NUCLEOTIDE SEQUENCE [LARGE SCALE GENOMIC DNA]</scope>
    <source>
        <strain evidence="1">P73</strain>
    </source>
</reference>
<dbReference type="Proteomes" id="UP000031521">
    <property type="component" value="Chromosome"/>
</dbReference>
<dbReference type="SUPFAM" id="SSF100950">
    <property type="entry name" value="NagB/RpiA/CoA transferase-like"/>
    <property type="match status" value="1"/>
</dbReference>
<dbReference type="STRING" id="1208324.P73_1042"/>
<gene>
    <name evidence="1" type="ORF">P73_1042</name>
</gene>
<sequence length="248" mass="27871">MGKMSTSKTIREKIWAKLKDVARPDTRFHMNFAEVIPDFEGSEAATERVVQDPAYQNSSFAFITPDNCLADLRRRMIEAGKPFVMSTYGIYRGFLYLDPATVPEGAALYASWLDGMEHFAVPITLEEIARKGRFDYLVTGASAVSLNGVRFGKGHGFFDLEWGMFTDLGLVDEDTPVHAVVHDVQLVEDQLQPSETDILVDTIFTPTRVHVVKRRAKRPCGVKWPLLEPKQISDTPPLQELQRLQGLA</sequence>
<dbReference type="AlphaFoldDB" id="A0A0B5DZX3"/>
<keyword evidence="2" id="KW-1185">Reference proteome</keyword>